<evidence type="ECO:0000259" key="2">
    <source>
        <dbReference type="Pfam" id="PF13443"/>
    </source>
</evidence>
<dbReference type="OrthoDB" id="3626437at2"/>
<keyword evidence="4" id="KW-1185">Reference proteome</keyword>
<dbReference type="InterPro" id="IPR001387">
    <property type="entry name" value="Cro/C1-type_HTH"/>
</dbReference>
<evidence type="ECO:0000256" key="1">
    <source>
        <dbReference type="SAM" id="MobiDB-lite"/>
    </source>
</evidence>
<proteinExistence type="predicted"/>
<dbReference type="Proteomes" id="UP000320244">
    <property type="component" value="Unassembled WGS sequence"/>
</dbReference>
<dbReference type="RefSeq" id="WP_146321485.1">
    <property type="nucleotide sequence ID" value="NZ_VCQV01000093.1"/>
</dbReference>
<reference evidence="3 4" key="2">
    <citation type="submission" date="2019-08" db="EMBL/GenBank/DDBJ databases">
        <title>Jejuicoccus antrihumi gen. nov., sp. nov., a new member of the family Dermacoccaceae isolated from a cave.</title>
        <authorList>
            <person name="Schumann P."/>
            <person name="Kim I.S."/>
        </authorList>
    </citation>
    <scope>NUCLEOTIDE SEQUENCE [LARGE SCALE GENOMIC DNA]</scope>
    <source>
        <strain evidence="3 4">C5-26</strain>
    </source>
</reference>
<feature type="compositionally biased region" description="Low complexity" evidence="1">
    <location>
        <begin position="74"/>
        <end position="90"/>
    </location>
</feature>
<organism evidence="3 4">
    <name type="scientific">Leekyejoonella antrihumi</name>
    <dbReference type="NCBI Taxonomy" id="1660198"/>
    <lineage>
        <taxon>Bacteria</taxon>
        <taxon>Bacillati</taxon>
        <taxon>Actinomycetota</taxon>
        <taxon>Actinomycetes</taxon>
        <taxon>Micrococcales</taxon>
        <taxon>Dermacoccaceae</taxon>
        <taxon>Leekyejoonella</taxon>
    </lineage>
</organism>
<name>A0A563DQU9_9MICO</name>
<gene>
    <name evidence="3" type="ORF">FGL98_24705</name>
</gene>
<comment type="caution">
    <text evidence="3">The sequence shown here is derived from an EMBL/GenBank/DDBJ whole genome shotgun (WGS) entry which is preliminary data.</text>
</comment>
<feature type="region of interest" description="Disordered" evidence="1">
    <location>
        <begin position="70"/>
        <end position="103"/>
    </location>
</feature>
<protein>
    <submittedName>
        <fullName evidence="3">Helix-turn-helix transcriptional regulator</fullName>
    </submittedName>
</protein>
<dbReference type="AlphaFoldDB" id="A0A563DQU9"/>
<reference evidence="3 4" key="1">
    <citation type="submission" date="2019-05" db="EMBL/GenBank/DDBJ databases">
        <authorList>
            <person name="Lee S.D."/>
        </authorList>
    </citation>
    <scope>NUCLEOTIDE SEQUENCE [LARGE SCALE GENOMIC DNA]</scope>
    <source>
        <strain evidence="3 4">C5-26</strain>
    </source>
</reference>
<dbReference type="EMBL" id="VCQV01000093">
    <property type="protein sequence ID" value="TWP32074.1"/>
    <property type="molecule type" value="Genomic_DNA"/>
</dbReference>
<evidence type="ECO:0000313" key="3">
    <source>
        <dbReference type="EMBL" id="TWP32074.1"/>
    </source>
</evidence>
<sequence length="103" mass="11262">MQWNLRMVAAQHGVWKASDLRRMLAEQGLVISAGKMSNLWSGKPISIRLDDLDVICGVLGCSPADLLLPDELEPAQAPEPAQRRAAASPRPTRRTGRRTPPPV</sequence>
<evidence type="ECO:0000313" key="4">
    <source>
        <dbReference type="Proteomes" id="UP000320244"/>
    </source>
</evidence>
<feature type="domain" description="HTH cro/C1-type" evidence="2">
    <location>
        <begin position="4"/>
        <end position="67"/>
    </location>
</feature>
<accession>A0A563DQU9</accession>
<dbReference type="Pfam" id="PF13443">
    <property type="entry name" value="HTH_26"/>
    <property type="match status" value="1"/>
</dbReference>